<dbReference type="SUPFAM" id="SSF52096">
    <property type="entry name" value="ClpP/crotonase"/>
    <property type="match status" value="1"/>
</dbReference>
<comment type="subunit">
    <text evidence="10">Acetyl-CoA carboxylase is a heterohexamer composed of biotin carboxyl carrier protein (AccB), biotin carboxylase (AccC) and two subunits each of ACCase subunit alpha (AccA) and ACCase subunit beta (AccD).</text>
</comment>
<evidence type="ECO:0000256" key="2">
    <source>
        <dbReference type="ARBA" id="ARBA00022516"/>
    </source>
</evidence>
<gene>
    <name evidence="10" type="primary">accA</name>
    <name evidence="12" type="ORF">EJ903_18240</name>
</gene>
<keyword evidence="7 10" id="KW-0443">Lipid metabolism</keyword>
<dbReference type="GO" id="GO:0005524">
    <property type="term" value="F:ATP binding"/>
    <property type="evidence" value="ECO:0007669"/>
    <property type="project" value="UniProtKB-KW"/>
</dbReference>
<evidence type="ECO:0000256" key="1">
    <source>
        <dbReference type="ARBA" id="ARBA00004956"/>
    </source>
</evidence>
<dbReference type="GO" id="GO:0006633">
    <property type="term" value="P:fatty acid biosynthetic process"/>
    <property type="evidence" value="ECO:0007669"/>
    <property type="project" value="UniProtKB-KW"/>
</dbReference>
<dbReference type="AlphaFoldDB" id="A0A3S0HYU0"/>
<keyword evidence="6 10" id="KW-0067">ATP-binding</keyword>
<dbReference type="Proteomes" id="UP000277007">
    <property type="component" value="Unassembled WGS sequence"/>
</dbReference>
<keyword evidence="8 10" id="KW-0275">Fatty acid biosynthesis</keyword>
<keyword evidence="3 10" id="KW-0808">Transferase</keyword>
<dbReference type="EMBL" id="RXMA01000019">
    <property type="protein sequence ID" value="RTR17435.1"/>
    <property type="molecule type" value="Genomic_DNA"/>
</dbReference>
<evidence type="ECO:0000256" key="7">
    <source>
        <dbReference type="ARBA" id="ARBA00023098"/>
    </source>
</evidence>
<protein>
    <recommendedName>
        <fullName evidence="10">Acetyl-coenzyme A carboxylase carboxyl transferase subunit alpha</fullName>
        <shortName evidence="10">ACCase subunit alpha</shortName>
        <shortName evidence="10">Acetyl-CoA carboxylase carboxyltransferase subunit alpha</shortName>
        <ecNumber evidence="10">2.1.3.15</ecNumber>
    </recommendedName>
</protein>
<comment type="subcellular location">
    <subcellularLocation>
        <location evidence="10">Cytoplasm</location>
    </subcellularLocation>
</comment>
<name>A0A3S0HYU0_9PROT</name>
<dbReference type="InterPro" id="IPR029045">
    <property type="entry name" value="ClpP/crotonase-like_dom_sf"/>
</dbReference>
<comment type="pathway">
    <text evidence="1 10">Lipid metabolism; malonyl-CoA biosynthesis; malonyl-CoA from acetyl-CoA: step 1/1.</text>
</comment>
<dbReference type="PRINTS" id="PR01069">
    <property type="entry name" value="ACCCTRFRASEA"/>
</dbReference>
<dbReference type="UniPathway" id="UPA00655">
    <property type="reaction ID" value="UER00711"/>
</dbReference>
<comment type="function">
    <text evidence="10">Component of the acetyl coenzyme A carboxylase (ACC) complex. First, biotin carboxylase catalyzes the carboxylation of biotin on its carrier protein (BCCP) and then the CO(2) group is transferred by the carboxyltransferase to acetyl-CoA to form malonyl-CoA.</text>
</comment>
<evidence type="ECO:0000256" key="6">
    <source>
        <dbReference type="ARBA" id="ARBA00022840"/>
    </source>
</evidence>
<organism evidence="12 13">
    <name type="scientific">Azospirillum griseum</name>
    <dbReference type="NCBI Taxonomy" id="2496639"/>
    <lineage>
        <taxon>Bacteria</taxon>
        <taxon>Pseudomonadati</taxon>
        <taxon>Pseudomonadota</taxon>
        <taxon>Alphaproteobacteria</taxon>
        <taxon>Rhodospirillales</taxon>
        <taxon>Azospirillaceae</taxon>
        <taxon>Azospirillum</taxon>
    </lineage>
</organism>
<evidence type="ECO:0000256" key="9">
    <source>
        <dbReference type="ARBA" id="ARBA00049152"/>
    </source>
</evidence>
<dbReference type="NCBIfam" id="TIGR00513">
    <property type="entry name" value="accA"/>
    <property type="match status" value="1"/>
</dbReference>
<dbReference type="InterPro" id="IPR011763">
    <property type="entry name" value="COA_CT_C"/>
</dbReference>
<keyword evidence="5 10" id="KW-0276">Fatty acid metabolism</keyword>
<dbReference type="Gene3D" id="3.90.226.10">
    <property type="entry name" value="2-enoyl-CoA Hydratase, Chain A, domain 1"/>
    <property type="match status" value="1"/>
</dbReference>
<dbReference type="GO" id="GO:2001295">
    <property type="term" value="P:malonyl-CoA biosynthetic process"/>
    <property type="evidence" value="ECO:0007669"/>
    <property type="project" value="UniProtKB-UniRule"/>
</dbReference>
<evidence type="ECO:0000256" key="5">
    <source>
        <dbReference type="ARBA" id="ARBA00022832"/>
    </source>
</evidence>
<accession>A0A3S0HYU0</accession>
<reference evidence="12 13" key="1">
    <citation type="submission" date="2018-12" db="EMBL/GenBank/DDBJ databases">
        <authorList>
            <person name="Yang Y."/>
        </authorList>
    </citation>
    <scope>NUCLEOTIDE SEQUENCE [LARGE SCALE GENOMIC DNA]</scope>
    <source>
        <strain evidence="12 13">L-25-5w-1</strain>
    </source>
</reference>
<keyword evidence="4 10" id="KW-0547">Nucleotide-binding</keyword>
<dbReference type="PANTHER" id="PTHR42853:SF3">
    <property type="entry name" value="ACETYL-COENZYME A CARBOXYLASE CARBOXYL TRANSFERASE SUBUNIT ALPHA, CHLOROPLASTIC"/>
    <property type="match status" value="1"/>
</dbReference>
<evidence type="ECO:0000256" key="3">
    <source>
        <dbReference type="ARBA" id="ARBA00022679"/>
    </source>
</evidence>
<sequence>MQTFLEFEKPIAELEGKIEELRHLTNAGDINIADEVAKLQTKVDKLLRQTYAKLTPAQKVQVARHPNRPHCLDYVNGLIEDFTPLAGDRCFAEDRAVIGGLGRFRGRSVVVIGQEKGHDTESRVRHNFGMAKPEGYRKAQRLMDLADRFNLPVVSLVDTAGAFPGVQAEERGQAEAIASSIARCLRLKVPMVASVIGEGGSGGAIAIATADRVLMLEHAIYSVISPEGCASILWRSSDMAGEAAIALRLISHDLKELGVIDRVVPEPIGGAHRDPAGMVKALGDSIEQSLRDLDGLDGATLRAKRREKFLEMGQKGLG</sequence>
<dbReference type="PANTHER" id="PTHR42853">
    <property type="entry name" value="ACETYL-COENZYME A CARBOXYLASE CARBOXYL TRANSFERASE SUBUNIT ALPHA"/>
    <property type="match status" value="1"/>
</dbReference>
<evidence type="ECO:0000256" key="4">
    <source>
        <dbReference type="ARBA" id="ARBA00022741"/>
    </source>
</evidence>
<proteinExistence type="inferred from homology"/>
<keyword evidence="2 10" id="KW-0444">Lipid biosynthesis</keyword>
<comment type="similarity">
    <text evidence="10">Belongs to the AccA family.</text>
</comment>
<keyword evidence="10" id="KW-0963">Cytoplasm</keyword>
<dbReference type="PROSITE" id="PS50989">
    <property type="entry name" value="COA_CT_CTER"/>
    <property type="match status" value="1"/>
</dbReference>
<evidence type="ECO:0000256" key="10">
    <source>
        <dbReference type="HAMAP-Rule" id="MF_00823"/>
    </source>
</evidence>
<keyword evidence="12" id="KW-0436">Ligase</keyword>
<dbReference type="RefSeq" id="WP_126618098.1">
    <property type="nucleotide sequence ID" value="NZ_JBHUCY010000031.1"/>
</dbReference>
<keyword evidence="13" id="KW-1185">Reference proteome</keyword>
<evidence type="ECO:0000313" key="13">
    <source>
        <dbReference type="Proteomes" id="UP000277007"/>
    </source>
</evidence>
<dbReference type="HAMAP" id="MF_00823">
    <property type="entry name" value="AcetylCoA_CT_alpha"/>
    <property type="match status" value="1"/>
</dbReference>
<dbReference type="Pfam" id="PF03255">
    <property type="entry name" value="ACCA"/>
    <property type="match status" value="1"/>
</dbReference>
<dbReference type="GO" id="GO:0003989">
    <property type="term" value="F:acetyl-CoA carboxylase activity"/>
    <property type="evidence" value="ECO:0007669"/>
    <property type="project" value="InterPro"/>
</dbReference>
<evidence type="ECO:0000259" key="11">
    <source>
        <dbReference type="PROSITE" id="PS50989"/>
    </source>
</evidence>
<dbReference type="InterPro" id="IPR001095">
    <property type="entry name" value="Acetyl_CoA_COase_a_su"/>
</dbReference>
<comment type="caution">
    <text evidence="12">The sequence shown here is derived from an EMBL/GenBank/DDBJ whole genome shotgun (WGS) entry which is preliminary data.</text>
</comment>
<evidence type="ECO:0000256" key="8">
    <source>
        <dbReference type="ARBA" id="ARBA00023160"/>
    </source>
</evidence>
<comment type="catalytic activity">
    <reaction evidence="9 10">
        <text>N(6)-carboxybiotinyl-L-lysyl-[protein] + acetyl-CoA = N(6)-biotinyl-L-lysyl-[protein] + malonyl-CoA</text>
        <dbReference type="Rhea" id="RHEA:54728"/>
        <dbReference type="Rhea" id="RHEA-COMP:10505"/>
        <dbReference type="Rhea" id="RHEA-COMP:10506"/>
        <dbReference type="ChEBI" id="CHEBI:57288"/>
        <dbReference type="ChEBI" id="CHEBI:57384"/>
        <dbReference type="ChEBI" id="CHEBI:83144"/>
        <dbReference type="ChEBI" id="CHEBI:83145"/>
        <dbReference type="EC" id="2.1.3.15"/>
    </reaction>
</comment>
<feature type="domain" description="CoA carboxyltransferase C-terminal" evidence="11">
    <location>
        <begin position="38"/>
        <end position="292"/>
    </location>
</feature>
<dbReference type="NCBIfam" id="NF004344">
    <property type="entry name" value="PRK05724.1"/>
    <property type="match status" value="1"/>
</dbReference>
<dbReference type="EC" id="2.1.3.15" evidence="10"/>
<dbReference type="GO" id="GO:0009317">
    <property type="term" value="C:acetyl-CoA carboxylase complex"/>
    <property type="evidence" value="ECO:0007669"/>
    <property type="project" value="InterPro"/>
</dbReference>
<dbReference type="NCBIfam" id="NF041504">
    <property type="entry name" value="AccA_sub"/>
    <property type="match status" value="1"/>
</dbReference>
<dbReference type="GO" id="GO:0016743">
    <property type="term" value="F:carboxyl- or carbamoyltransferase activity"/>
    <property type="evidence" value="ECO:0007669"/>
    <property type="project" value="UniProtKB-UniRule"/>
</dbReference>
<dbReference type="OrthoDB" id="9808023at2"/>
<evidence type="ECO:0000313" key="12">
    <source>
        <dbReference type="EMBL" id="RTR17435.1"/>
    </source>
</evidence>